<gene>
    <name evidence="1" type="ORF">CHIRRI_LOCUS17</name>
</gene>
<proteinExistence type="predicted"/>
<reference evidence="1" key="2">
    <citation type="submission" date="2022-10" db="EMBL/GenBank/DDBJ databases">
        <authorList>
            <consortium name="ENA_rothamsted_submissions"/>
            <consortium name="culmorum"/>
            <person name="King R."/>
        </authorList>
    </citation>
    <scope>NUCLEOTIDE SEQUENCE</scope>
</reference>
<dbReference type="AlphaFoldDB" id="A0A9N9RFR1"/>
<dbReference type="EMBL" id="OU895877">
    <property type="protein sequence ID" value="CAG9797016.1"/>
    <property type="molecule type" value="Genomic_DNA"/>
</dbReference>
<dbReference type="Proteomes" id="UP001153620">
    <property type="component" value="Chromosome 1"/>
</dbReference>
<evidence type="ECO:0000313" key="2">
    <source>
        <dbReference type="Proteomes" id="UP001153620"/>
    </source>
</evidence>
<name>A0A9N9RFR1_9DIPT</name>
<evidence type="ECO:0000313" key="1">
    <source>
        <dbReference type="EMBL" id="CAG9797016.1"/>
    </source>
</evidence>
<sequence>MIQKLSLIIPEIIIVLFRNRNICISNFQLFPQIIDFLLRSHCAGFDSFFCIVFNVLHVIRDKNSSIRSTNIN</sequence>
<reference evidence="1" key="1">
    <citation type="submission" date="2022-01" db="EMBL/GenBank/DDBJ databases">
        <authorList>
            <person name="King R."/>
        </authorList>
    </citation>
    <scope>NUCLEOTIDE SEQUENCE</scope>
</reference>
<accession>A0A9N9RFR1</accession>
<organism evidence="1 2">
    <name type="scientific">Chironomus riparius</name>
    <dbReference type="NCBI Taxonomy" id="315576"/>
    <lineage>
        <taxon>Eukaryota</taxon>
        <taxon>Metazoa</taxon>
        <taxon>Ecdysozoa</taxon>
        <taxon>Arthropoda</taxon>
        <taxon>Hexapoda</taxon>
        <taxon>Insecta</taxon>
        <taxon>Pterygota</taxon>
        <taxon>Neoptera</taxon>
        <taxon>Endopterygota</taxon>
        <taxon>Diptera</taxon>
        <taxon>Nematocera</taxon>
        <taxon>Chironomoidea</taxon>
        <taxon>Chironomidae</taxon>
        <taxon>Chironominae</taxon>
        <taxon>Chironomus</taxon>
    </lineage>
</organism>
<protein>
    <submittedName>
        <fullName evidence="1">Uncharacterized protein</fullName>
    </submittedName>
</protein>
<keyword evidence="2" id="KW-1185">Reference proteome</keyword>